<dbReference type="AlphaFoldDB" id="A0A1C1ZSF5"/>
<dbReference type="RefSeq" id="WP_020842987.1">
    <property type="nucleotide sequence ID" value="NZ_CP041676.1"/>
</dbReference>
<organism evidence="1 2">
    <name type="scientific">Limosilactobacillus reuteri</name>
    <name type="common">Lactobacillus reuteri</name>
    <dbReference type="NCBI Taxonomy" id="1598"/>
    <lineage>
        <taxon>Bacteria</taxon>
        <taxon>Bacillati</taxon>
        <taxon>Bacillota</taxon>
        <taxon>Bacilli</taxon>
        <taxon>Lactobacillales</taxon>
        <taxon>Lactobacillaceae</taxon>
        <taxon>Limosilactobacillus</taxon>
    </lineage>
</organism>
<accession>A0A1C1ZSF5</accession>
<evidence type="ECO:0000313" key="2">
    <source>
        <dbReference type="Proteomes" id="UP000316394"/>
    </source>
</evidence>
<dbReference type="EMBL" id="CP041676">
    <property type="protein sequence ID" value="QDR72777.1"/>
    <property type="molecule type" value="Genomic_DNA"/>
</dbReference>
<evidence type="ECO:0000313" key="1">
    <source>
        <dbReference type="EMBL" id="QDR72777.1"/>
    </source>
</evidence>
<sequence length="130" mass="15372">MKVKIANQILDAYPTDNYVYEVSYCGKKEFFQNAYDAFESDMFLKESKGEANVTRIYVKPASEENREFEAACKQLGFPRFPYPKQIENFQKSKFYYQRLWIRENADTLFFFGLWGVFLVFSLVMVILSKG</sequence>
<protein>
    <submittedName>
        <fullName evidence="1">Uncharacterized protein</fullName>
    </submittedName>
</protein>
<name>A0A1C1ZSF5_LIMRT</name>
<proteinExistence type="predicted"/>
<gene>
    <name evidence="1" type="ORF">FOD75_06595</name>
</gene>
<dbReference type="Proteomes" id="UP000316394">
    <property type="component" value="Chromosome"/>
</dbReference>
<reference evidence="1 2" key="1">
    <citation type="submission" date="2019-07" db="EMBL/GenBank/DDBJ databases">
        <title>Gastrointestinal microbiota of Peromyscus leucopus, the white-footed mouse.</title>
        <authorList>
            <person name="Milovic A."/>
            <person name="Bassam K."/>
            <person name="Barbour A.G."/>
        </authorList>
    </citation>
    <scope>NUCLEOTIDE SEQUENCE [LARGE SCALE GENOMIC DNA]</scope>
    <source>
        <strain evidence="1 2">LL7</strain>
    </source>
</reference>